<dbReference type="Proteomes" id="UP000640531">
    <property type="component" value="Unassembled WGS sequence"/>
</dbReference>
<dbReference type="PANTHER" id="PTHR43065">
    <property type="entry name" value="SENSOR HISTIDINE KINASE"/>
    <property type="match status" value="1"/>
</dbReference>
<dbReference type="InterPro" id="IPR036097">
    <property type="entry name" value="HisK_dim/P_sf"/>
</dbReference>
<comment type="catalytic activity">
    <reaction evidence="1">
        <text>ATP + protein L-histidine = ADP + protein N-phospho-L-histidine.</text>
        <dbReference type="EC" id="2.7.13.3"/>
    </reaction>
</comment>
<comment type="caution">
    <text evidence="7">The sequence shown here is derived from an EMBL/GenBank/DDBJ whole genome shotgun (WGS) entry which is preliminary data.</text>
</comment>
<dbReference type="InterPro" id="IPR003661">
    <property type="entry name" value="HisK_dim/P_dom"/>
</dbReference>
<evidence type="ECO:0000313" key="7">
    <source>
        <dbReference type="EMBL" id="MBD2568580.1"/>
    </source>
</evidence>
<evidence type="ECO:0000256" key="5">
    <source>
        <dbReference type="ARBA" id="ARBA00023012"/>
    </source>
</evidence>
<evidence type="ECO:0000256" key="1">
    <source>
        <dbReference type="ARBA" id="ARBA00000085"/>
    </source>
</evidence>
<protein>
    <recommendedName>
        <fullName evidence="2">histidine kinase</fullName>
        <ecNumber evidence="2">2.7.13.3</ecNumber>
    </recommendedName>
</protein>
<evidence type="ECO:0000256" key="2">
    <source>
        <dbReference type="ARBA" id="ARBA00012438"/>
    </source>
</evidence>
<evidence type="ECO:0000259" key="6">
    <source>
        <dbReference type="PROSITE" id="PS50109"/>
    </source>
</evidence>
<evidence type="ECO:0000256" key="3">
    <source>
        <dbReference type="ARBA" id="ARBA00022553"/>
    </source>
</evidence>
<dbReference type="SMART" id="SM00388">
    <property type="entry name" value="HisKA"/>
    <property type="match status" value="1"/>
</dbReference>
<proteinExistence type="predicted"/>
<dbReference type="SMART" id="SM00387">
    <property type="entry name" value="HATPase_c"/>
    <property type="match status" value="1"/>
</dbReference>
<reference evidence="7 8" key="1">
    <citation type="journal article" date="2020" name="ISME J.">
        <title>Comparative genomics reveals insights into cyanobacterial evolution and habitat adaptation.</title>
        <authorList>
            <person name="Chen M.Y."/>
            <person name="Teng W.K."/>
            <person name="Zhao L."/>
            <person name="Hu C.X."/>
            <person name="Zhou Y.K."/>
            <person name="Han B.P."/>
            <person name="Song L.R."/>
            <person name="Shu W.S."/>
        </authorList>
    </citation>
    <scope>NUCLEOTIDE SEQUENCE [LARGE SCALE GENOMIC DNA]</scope>
    <source>
        <strain evidence="7 8">FACHB-196</strain>
    </source>
</reference>
<evidence type="ECO:0000256" key="4">
    <source>
        <dbReference type="ARBA" id="ARBA00022777"/>
    </source>
</evidence>
<dbReference type="PANTHER" id="PTHR43065:SF50">
    <property type="entry name" value="HISTIDINE KINASE"/>
    <property type="match status" value="1"/>
</dbReference>
<sequence>MLAMHSIRSADELNLKLESTLQELPVWTVQIELDHPGNELAELFEEEPLLPGIILTRNRQCVGMISRRLFFEQMSRPYGLGLFAGRPVDYLYNFLRPEICILPEEISIVEATQIALGRSQQLVYEPILITDPSCQHGLLDFHQLLLAYSHIHVLTVTRLQKEKERTRVAQADFRDLQHNYSRLLQNEKMIALGQLVAGIAHEINNPMNFIYGNLNYATEYVKDLLDLLQSYQQEPSYPDVVSQAKLKGIEIDFIIEDLPKLLSSMKVGATRINEIVLSLRNFSRLDQAEIKLVDIHEGIENTLIILRHNLKAKPDRPEIKVIKEYGNLPLIECYAGQLNQVFMNIIANAIDALSESYKLSLSSHDLTATKHKELTIYIHTKLTDDNQLMISIADNGLGIPDNIQKRLFDPFFTTKPVGQGTGLGLSISYQIIVEKHGGQLFCVSTPGQGAEFIIKIPIVSEDLRQKETD</sequence>
<keyword evidence="3" id="KW-0597">Phosphoprotein</keyword>
<dbReference type="RefSeq" id="WP_190714661.1">
    <property type="nucleotide sequence ID" value="NZ_JACJST010000009.1"/>
</dbReference>
<name>A0ABR8FEC5_9NOST</name>
<dbReference type="EC" id="2.7.13.3" evidence="2"/>
<dbReference type="Gene3D" id="3.30.565.10">
    <property type="entry name" value="Histidine kinase-like ATPase, C-terminal domain"/>
    <property type="match status" value="1"/>
</dbReference>
<gene>
    <name evidence="7" type="ORF">H6G59_11830</name>
</gene>
<accession>A0ABR8FEC5</accession>
<organism evidence="7 8">
    <name type="scientific">Anabaena lutea FACHB-196</name>
    <dbReference type="NCBI Taxonomy" id="2692881"/>
    <lineage>
        <taxon>Bacteria</taxon>
        <taxon>Bacillati</taxon>
        <taxon>Cyanobacteriota</taxon>
        <taxon>Cyanophyceae</taxon>
        <taxon>Nostocales</taxon>
        <taxon>Nostocaceae</taxon>
        <taxon>Anabaena</taxon>
    </lineage>
</organism>
<feature type="domain" description="Histidine kinase" evidence="6">
    <location>
        <begin position="198"/>
        <end position="460"/>
    </location>
</feature>
<dbReference type="InterPro" id="IPR005467">
    <property type="entry name" value="His_kinase_dom"/>
</dbReference>
<keyword evidence="8" id="KW-1185">Reference proteome</keyword>
<dbReference type="PROSITE" id="PS50109">
    <property type="entry name" value="HIS_KIN"/>
    <property type="match status" value="1"/>
</dbReference>
<dbReference type="InterPro" id="IPR004358">
    <property type="entry name" value="Sig_transdc_His_kin-like_C"/>
</dbReference>
<keyword evidence="5" id="KW-0902">Two-component regulatory system</keyword>
<dbReference type="InterPro" id="IPR003594">
    <property type="entry name" value="HATPase_dom"/>
</dbReference>
<dbReference type="InterPro" id="IPR036890">
    <property type="entry name" value="HATPase_C_sf"/>
</dbReference>
<dbReference type="Pfam" id="PF02518">
    <property type="entry name" value="HATPase_c"/>
    <property type="match status" value="1"/>
</dbReference>
<dbReference type="SUPFAM" id="SSF55874">
    <property type="entry name" value="ATPase domain of HSP90 chaperone/DNA topoisomerase II/histidine kinase"/>
    <property type="match status" value="1"/>
</dbReference>
<evidence type="ECO:0000313" key="8">
    <source>
        <dbReference type="Proteomes" id="UP000640531"/>
    </source>
</evidence>
<dbReference type="EMBL" id="JACJST010000009">
    <property type="protein sequence ID" value="MBD2568580.1"/>
    <property type="molecule type" value="Genomic_DNA"/>
</dbReference>
<dbReference type="PRINTS" id="PR00344">
    <property type="entry name" value="BCTRLSENSOR"/>
</dbReference>
<dbReference type="Gene3D" id="1.10.287.130">
    <property type="match status" value="1"/>
</dbReference>
<keyword evidence="4" id="KW-0418">Kinase</keyword>
<dbReference type="CDD" id="cd00082">
    <property type="entry name" value="HisKA"/>
    <property type="match status" value="1"/>
</dbReference>
<dbReference type="SUPFAM" id="SSF47384">
    <property type="entry name" value="Homodimeric domain of signal transducing histidine kinase"/>
    <property type="match status" value="1"/>
</dbReference>
<keyword evidence="4" id="KW-0808">Transferase</keyword>